<dbReference type="Proteomes" id="UP000537141">
    <property type="component" value="Unassembled WGS sequence"/>
</dbReference>
<proteinExistence type="predicted"/>
<comment type="caution">
    <text evidence="2">The sequence shown here is derived from an EMBL/GenBank/DDBJ whole genome shotgun (WGS) entry which is preliminary data.</text>
</comment>
<keyword evidence="3" id="KW-1185">Reference proteome</keyword>
<dbReference type="SUPFAM" id="SSF53335">
    <property type="entry name" value="S-adenosyl-L-methionine-dependent methyltransferases"/>
    <property type="match status" value="1"/>
</dbReference>
<reference evidence="2 3" key="1">
    <citation type="submission" date="2020-08" db="EMBL/GenBank/DDBJ databases">
        <title>Genomic Encyclopedia of Type Strains, Phase IV (KMG-IV): sequencing the most valuable type-strain genomes for metagenomic binning, comparative biology and taxonomic classification.</title>
        <authorList>
            <person name="Goeker M."/>
        </authorList>
    </citation>
    <scope>NUCLEOTIDE SEQUENCE [LARGE SCALE GENOMIC DNA]</scope>
    <source>
        <strain evidence="2 3">DSM 26287</strain>
    </source>
</reference>
<protein>
    <recommendedName>
        <fullName evidence="1">DUF4942 domain-containing protein</fullName>
    </recommendedName>
</protein>
<evidence type="ECO:0000313" key="3">
    <source>
        <dbReference type="Proteomes" id="UP000537141"/>
    </source>
</evidence>
<dbReference type="CDD" id="cd02440">
    <property type="entry name" value="AdoMet_MTases"/>
    <property type="match status" value="1"/>
</dbReference>
<sequence>MKQSTLSLVQDLKDSGNDFEWYPTTDKQINTIIDDIKIIKKDFDFTTRYSEAVKVLDVGAGDGRVLEAITAAFKAEEYFNIDAYAIEKVDLHTNTYRKKGITLLGTEFNQVNFISKNCDIGFVNPPYSEFSHWIQTLISHLRFGILYAVIPERWKDDPAIKEAMALRGVKFSKVLSTSDFLDADRTARAKVNIVRFSFNELIADEDHDHTHRRYKHNVSYNSTDPFDLFLENELNLKKTYSETNEKFNEYCEKERVRKEMATEGTPCFELVTSKGVLWALLDNYERDLANTLEQYKLISTINPSLLQELGVDFDALLKGAKEKMLGYRNVYWHLLFEKLDAISTRLTQKHKNDLLNTLSANALDFTYTNALYIIQYAVEVGNELIEQSLIDVYINLTSPDAISRYYKSNKHIYSDDWRYTNTGNEKAKYVLDYRFIHSNHSNFSGYSWDRGLNEGARAFTSDLVVAFKLLGYTNLYTTCSYDQISYGGKISIIGTTPSGEVEELVDIKYYKNGNRHLKFNQEAMLRLNVTVSRLLGWVRSKDEFVEESQCTETVNDNVWAISDDMKVTPSNILMLTCKAA</sequence>
<organism evidence="2 3">
    <name type="scientific">Thalassotalea piscium</name>
    <dbReference type="NCBI Taxonomy" id="1230533"/>
    <lineage>
        <taxon>Bacteria</taxon>
        <taxon>Pseudomonadati</taxon>
        <taxon>Pseudomonadota</taxon>
        <taxon>Gammaproteobacteria</taxon>
        <taxon>Alteromonadales</taxon>
        <taxon>Colwelliaceae</taxon>
        <taxon>Thalassotalea</taxon>
    </lineage>
</organism>
<dbReference type="AlphaFoldDB" id="A0A7X0NK54"/>
<gene>
    <name evidence="2" type="ORF">HNQ55_003324</name>
</gene>
<dbReference type="RefSeq" id="WP_184426219.1">
    <property type="nucleotide sequence ID" value="NZ_BAABLB010000034.1"/>
</dbReference>
<feature type="domain" description="DUF4942" evidence="1">
    <location>
        <begin position="330"/>
        <end position="533"/>
    </location>
</feature>
<dbReference type="Pfam" id="PF13708">
    <property type="entry name" value="DUF4942"/>
    <property type="match status" value="1"/>
</dbReference>
<dbReference type="EMBL" id="JACHHU010000036">
    <property type="protein sequence ID" value="MBB6544791.1"/>
    <property type="molecule type" value="Genomic_DNA"/>
</dbReference>
<dbReference type="InterPro" id="IPR029063">
    <property type="entry name" value="SAM-dependent_MTases_sf"/>
</dbReference>
<name>A0A7X0NK54_9GAMM</name>
<evidence type="ECO:0000313" key="2">
    <source>
        <dbReference type="EMBL" id="MBB6544791.1"/>
    </source>
</evidence>
<evidence type="ECO:0000259" key="1">
    <source>
        <dbReference type="Pfam" id="PF13708"/>
    </source>
</evidence>
<dbReference type="InterPro" id="IPR031339">
    <property type="entry name" value="DUF4942"/>
</dbReference>
<accession>A0A7X0NK54</accession>